<name>A0A9Q1EB06_SYNKA</name>
<dbReference type="Proteomes" id="UP001152622">
    <property type="component" value="Chromosome 20"/>
</dbReference>
<dbReference type="EMBL" id="JAINUF010000020">
    <property type="protein sequence ID" value="KAJ8335450.1"/>
    <property type="molecule type" value="Genomic_DNA"/>
</dbReference>
<organism evidence="1 2">
    <name type="scientific">Synaphobranchus kaupii</name>
    <name type="common">Kaup's arrowtooth eel</name>
    <dbReference type="NCBI Taxonomy" id="118154"/>
    <lineage>
        <taxon>Eukaryota</taxon>
        <taxon>Metazoa</taxon>
        <taxon>Chordata</taxon>
        <taxon>Craniata</taxon>
        <taxon>Vertebrata</taxon>
        <taxon>Euteleostomi</taxon>
        <taxon>Actinopterygii</taxon>
        <taxon>Neopterygii</taxon>
        <taxon>Teleostei</taxon>
        <taxon>Anguilliformes</taxon>
        <taxon>Synaphobranchidae</taxon>
        <taxon>Synaphobranchus</taxon>
    </lineage>
</organism>
<protein>
    <submittedName>
        <fullName evidence="1">Uncharacterized protein</fullName>
    </submittedName>
</protein>
<evidence type="ECO:0000313" key="2">
    <source>
        <dbReference type="Proteomes" id="UP001152622"/>
    </source>
</evidence>
<accession>A0A9Q1EB06</accession>
<gene>
    <name evidence="1" type="ORF">SKAU_G00387920</name>
</gene>
<comment type="caution">
    <text evidence="1">The sequence shown here is derived from an EMBL/GenBank/DDBJ whole genome shotgun (WGS) entry which is preliminary data.</text>
</comment>
<sequence length="133" mass="14242">MPRPATARRRWCLEAPPAVRQRAAVFSQRLDAMGKMASPDCCDTDEAHRLISGPPALKNMPFVSPSAPDLTQLGAGLWPAGGPRVVSHCCLRSICVAMLNFKGGERGTGLRFYAPYGVLTHSTEAQSPSHGTP</sequence>
<evidence type="ECO:0000313" key="1">
    <source>
        <dbReference type="EMBL" id="KAJ8335450.1"/>
    </source>
</evidence>
<keyword evidence="2" id="KW-1185">Reference proteome</keyword>
<dbReference type="AlphaFoldDB" id="A0A9Q1EB06"/>
<reference evidence="1" key="1">
    <citation type="journal article" date="2023" name="Science">
        <title>Genome structures resolve the early diversification of teleost fishes.</title>
        <authorList>
            <person name="Parey E."/>
            <person name="Louis A."/>
            <person name="Montfort J."/>
            <person name="Bouchez O."/>
            <person name="Roques C."/>
            <person name="Iampietro C."/>
            <person name="Lluch J."/>
            <person name="Castinel A."/>
            <person name="Donnadieu C."/>
            <person name="Desvignes T."/>
            <person name="Floi Bucao C."/>
            <person name="Jouanno E."/>
            <person name="Wen M."/>
            <person name="Mejri S."/>
            <person name="Dirks R."/>
            <person name="Jansen H."/>
            <person name="Henkel C."/>
            <person name="Chen W.J."/>
            <person name="Zahm M."/>
            <person name="Cabau C."/>
            <person name="Klopp C."/>
            <person name="Thompson A.W."/>
            <person name="Robinson-Rechavi M."/>
            <person name="Braasch I."/>
            <person name="Lecointre G."/>
            <person name="Bobe J."/>
            <person name="Postlethwait J.H."/>
            <person name="Berthelot C."/>
            <person name="Roest Crollius H."/>
            <person name="Guiguen Y."/>
        </authorList>
    </citation>
    <scope>NUCLEOTIDE SEQUENCE</scope>
    <source>
        <strain evidence="1">WJC10195</strain>
    </source>
</reference>
<proteinExistence type="predicted"/>